<name>A0ABD2MZV2_9CUCU</name>
<evidence type="ECO:0000313" key="1">
    <source>
        <dbReference type="EMBL" id="KAL3271891.1"/>
    </source>
</evidence>
<dbReference type="EMBL" id="JABFTP020000042">
    <property type="protein sequence ID" value="KAL3271891.1"/>
    <property type="molecule type" value="Genomic_DNA"/>
</dbReference>
<reference evidence="1 2" key="1">
    <citation type="journal article" date="2021" name="BMC Biol.">
        <title>Horizontally acquired antibacterial genes associated with adaptive radiation of ladybird beetles.</title>
        <authorList>
            <person name="Li H.S."/>
            <person name="Tang X.F."/>
            <person name="Huang Y.H."/>
            <person name="Xu Z.Y."/>
            <person name="Chen M.L."/>
            <person name="Du X.Y."/>
            <person name="Qiu B.Y."/>
            <person name="Chen P.T."/>
            <person name="Zhang W."/>
            <person name="Slipinski A."/>
            <person name="Escalona H.E."/>
            <person name="Waterhouse R.M."/>
            <person name="Zwick A."/>
            <person name="Pang H."/>
        </authorList>
    </citation>
    <scope>NUCLEOTIDE SEQUENCE [LARGE SCALE GENOMIC DNA]</scope>
    <source>
        <strain evidence="1">SYSU2018</strain>
    </source>
</reference>
<gene>
    <name evidence="1" type="ORF">HHI36_022361</name>
</gene>
<comment type="caution">
    <text evidence="1">The sequence shown here is derived from an EMBL/GenBank/DDBJ whole genome shotgun (WGS) entry which is preliminary data.</text>
</comment>
<sequence>MSTGIDTLFGRRYSYFIVQMVGCCNVIYRGGKNRFYLFDPYPINKRGKPVEDGRAGWIRYKSLKQVKRRLRKEAFKTGGLYSFYTFEVTSIKKAPKGILVGENLHLYQLEKPKKKEKIEVELSHNENGNIRLTNYLNPIFTSLMELAVKTVLTKILSQYEATQ</sequence>
<protein>
    <submittedName>
        <fullName evidence="1">Uncharacterized protein</fullName>
    </submittedName>
</protein>
<organism evidence="1 2">
    <name type="scientific">Cryptolaemus montrouzieri</name>
    <dbReference type="NCBI Taxonomy" id="559131"/>
    <lineage>
        <taxon>Eukaryota</taxon>
        <taxon>Metazoa</taxon>
        <taxon>Ecdysozoa</taxon>
        <taxon>Arthropoda</taxon>
        <taxon>Hexapoda</taxon>
        <taxon>Insecta</taxon>
        <taxon>Pterygota</taxon>
        <taxon>Neoptera</taxon>
        <taxon>Endopterygota</taxon>
        <taxon>Coleoptera</taxon>
        <taxon>Polyphaga</taxon>
        <taxon>Cucujiformia</taxon>
        <taxon>Coccinelloidea</taxon>
        <taxon>Coccinellidae</taxon>
        <taxon>Scymninae</taxon>
        <taxon>Scymnini</taxon>
        <taxon>Cryptolaemus</taxon>
    </lineage>
</organism>
<evidence type="ECO:0000313" key="2">
    <source>
        <dbReference type="Proteomes" id="UP001516400"/>
    </source>
</evidence>
<proteinExistence type="predicted"/>
<dbReference type="AlphaFoldDB" id="A0ABD2MZV2"/>
<dbReference type="Proteomes" id="UP001516400">
    <property type="component" value="Unassembled WGS sequence"/>
</dbReference>
<keyword evidence="2" id="KW-1185">Reference proteome</keyword>
<accession>A0ABD2MZV2</accession>